<dbReference type="InterPro" id="IPR043725">
    <property type="entry name" value="DUF5667"/>
</dbReference>
<feature type="domain" description="DUF5667" evidence="2">
    <location>
        <begin position="124"/>
        <end position="235"/>
    </location>
</feature>
<evidence type="ECO:0000259" key="2">
    <source>
        <dbReference type="Pfam" id="PF18915"/>
    </source>
</evidence>
<feature type="region of interest" description="Disordered" evidence="1">
    <location>
        <begin position="1"/>
        <end position="32"/>
    </location>
</feature>
<protein>
    <recommendedName>
        <fullName evidence="2">DUF5667 domain-containing protein</fullName>
    </recommendedName>
</protein>
<dbReference type="OrthoDB" id="3402808at2"/>
<comment type="caution">
    <text evidence="3">The sequence shown here is derived from an EMBL/GenBank/DDBJ whole genome shotgun (WGS) entry which is preliminary data.</text>
</comment>
<sequence length="366" mass="37645">MIRRHHDDARAFEEAWSGRAPRDSAGVPGPGRPLDREIASLVSCAEQLCAAAAVEPSAEFRFGLRDRLMTEAASVLVTSPEPVRTATKPAVSVPRPGRRRLAGATAALIGAVSAVSLIGSSASALPGDVLYPVKRTVENVELAMHTSDVSKAQFRLTLASERLAEARQLAEKGSPSDQRHISDALDEFTDQAEDGSSTLFDDFDTRRATDSITVVNDFTAAAATDLAALSGQLPNGAGDAFDAATATVSKLAVQAADLCSSCGAADVSGIVTAVSSLGAAEVTDPPRTDPTPQAQAAAPTVVEKPAATATTTPAPKPTVSLPSIPEATQDPVGTLGKITKPIVGALLGDDEQEGLIPGLLNTLLGR</sequence>
<evidence type="ECO:0000313" key="4">
    <source>
        <dbReference type="Proteomes" id="UP000321571"/>
    </source>
</evidence>
<feature type="region of interest" description="Disordered" evidence="1">
    <location>
        <begin position="281"/>
        <end position="332"/>
    </location>
</feature>
<dbReference type="RefSeq" id="WP_147686866.1">
    <property type="nucleotide sequence ID" value="NZ_VDUX01000005.1"/>
</dbReference>
<dbReference type="Proteomes" id="UP000321571">
    <property type="component" value="Unassembled WGS sequence"/>
</dbReference>
<dbReference type="AlphaFoldDB" id="A0A5C8NHT0"/>
<evidence type="ECO:0000256" key="1">
    <source>
        <dbReference type="SAM" id="MobiDB-lite"/>
    </source>
</evidence>
<accession>A0A5C8NHT0</accession>
<dbReference type="Pfam" id="PF18915">
    <property type="entry name" value="DUF5667"/>
    <property type="match status" value="1"/>
</dbReference>
<reference evidence="3 4" key="1">
    <citation type="submission" date="2019-06" db="EMBL/GenBank/DDBJ databases">
        <title>Aeromicrobium sp. nov., isolated from a maize field.</title>
        <authorList>
            <person name="Lin S.-Y."/>
            <person name="Tsai C.-F."/>
            <person name="Young C.-C."/>
        </authorList>
    </citation>
    <scope>NUCLEOTIDE SEQUENCE [LARGE SCALE GENOMIC DNA]</scope>
    <source>
        <strain evidence="3 4">CC-CFT486</strain>
    </source>
</reference>
<evidence type="ECO:0000313" key="3">
    <source>
        <dbReference type="EMBL" id="TXL57944.1"/>
    </source>
</evidence>
<name>A0A5C8NHT0_9ACTN</name>
<feature type="compositionally biased region" description="Basic and acidic residues" evidence="1">
    <location>
        <begin position="1"/>
        <end position="13"/>
    </location>
</feature>
<organism evidence="3 4">
    <name type="scientific">Aeromicrobium terrae</name>
    <dbReference type="NCBI Taxonomy" id="2498846"/>
    <lineage>
        <taxon>Bacteria</taxon>
        <taxon>Bacillati</taxon>
        <taxon>Actinomycetota</taxon>
        <taxon>Actinomycetes</taxon>
        <taxon>Propionibacteriales</taxon>
        <taxon>Nocardioidaceae</taxon>
        <taxon>Aeromicrobium</taxon>
    </lineage>
</organism>
<keyword evidence="4" id="KW-1185">Reference proteome</keyword>
<proteinExistence type="predicted"/>
<feature type="compositionally biased region" description="Low complexity" evidence="1">
    <location>
        <begin position="290"/>
        <end position="319"/>
    </location>
</feature>
<dbReference type="EMBL" id="VDUX01000005">
    <property type="protein sequence ID" value="TXL57944.1"/>
    <property type="molecule type" value="Genomic_DNA"/>
</dbReference>
<gene>
    <name evidence="3" type="ORF">FHP06_11445</name>
</gene>